<feature type="compositionally biased region" description="Low complexity" evidence="7">
    <location>
        <begin position="87"/>
        <end position="101"/>
    </location>
</feature>
<dbReference type="AlphaFoldDB" id="A0A2M8J682"/>
<organism evidence="8 9">
    <name type="scientific">Pseudooceanicola lipolyticus</name>
    <dbReference type="NCBI Taxonomy" id="2029104"/>
    <lineage>
        <taxon>Bacteria</taxon>
        <taxon>Pseudomonadati</taxon>
        <taxon>Pseudomonadota</taxon>
        <taxon>Alphaproteobacteria</taxon>
        <taxon>Rhodobacterales</taxon>
        <taxon>Paracoccaceae</taxon>
        <taxon>Pseudooceanicola</taxon>
    </lineage>
</organism>
<comment type="caution">
    <text evidence="8">The sequence shown here is derived from an EMBL/GenBank/DDBJ whole genome shotgun (WGS) entry which is preliminary data.</text>
</comment>
<evidence type="ECO:0000313" key="9">
    <source>
        <dbReference type="Proteomes" id="UP000231553"/>
    </source>
</evidence>
<evidence type="ECO:0000256" key="4">
    <source>
        <dbReference type="ARBA" id="ARBA00022692"/>
    </source>
</evidence>
<feature type="region of interest" description="Disordered" evidence="7">
    <location>
        <begin position="1"/>
        <end position="27"/>
    </location>
</feature>
<evidence type="ECO:0000256" key="5">
    <source>
        <dbReference type="ARBA" id="ARBA00022989"/>
    </source>
</evidence>
<keyword evidence="9" id="KW-1185">Reference proteome</keyword>
<feature type="compositionally biased region" description="Basic and acidic residues" evidence="7">
    <location>
        <begin position="11"/>
        <end position="24"/>
    </location>
</feature>
<gene>
    <name evidence="8" type="ORF">CVM52_02665</name>
</gene>
<dbReference type="InterPro" id="IPR042217">
    <property type="entry name" value="T4SS_VirB10/TrbI"/>
</dbReference>
<dbReference type="CDD" id="cd16429">
    <property type="entry name" value="VirB10"/>
    <property type="match status" value="1"/>
</dbReference>
<keyword evidence="6" id="KW-0472">Membrane</keyword>
<reference evidence="8 9" key="1">
    <citation type="journal article" date="2018" name="Int. J. Syst. Evol. Microbiol.">
        <title>Pseudooceanicola lipolyticus sp. nov., a marine alphaproteobacterium, reclassification of Oceanicola flagellatus as Pseudooceanicola flagellatus comb. nov. and emended description of the genus Pseudooceanicola.</title>
        <authorList>
            <person name="Huang M.-M."/>
            <person name="Guo L.-L."/>
            <person name="Wu Y.-H."/>
            <person name="Lai Q.-L."/>
            <person name="Shao Z.-Z."/>
            <person name="Wang C.-S."/>
            <person name="Wu M."/>
            <person name="Xu X.-W."/>
        </authorList>
    </citation>
    <scope>NUCLEOTIDE SEQUENCE [LARGE SCALE GENOMIC DNA]</scope>
    <source>
        <strain evidence="8 9">157</strain>
    </source>
</reference>
<keyword evidence="5" id="KW-1133">Transmembrane helix</keyword>
<dbReference type="InterPro" id="IPR047695">
    <property type="entry name" value="T4SS_VirB10/PtlG"/>
</dbReference>
<evidence type="ECO:0000256" key="7">
    <source>
        <dbReference type="SAM" id="MobiDB-lite"/>
    </source>
</evidence>
<proteinExistence type="inferred from homology"/>
<feature type="region of interest" description="Disordered" evidence="7">
    <location>
        <begin position="62"/>
        <end position="114"/>
    </location>
</feature>
<evidence type="ECO:0000256" key="6">
    <source>
        <dbReference type="ARBA" id="ARBA00023136"/>
    </source>
</evidence>
<accession>A0A2M8J682</accession>
<comment type="subcellular location">
    <subcellularLocation>
        <location evidence="1">Cell membrane</location>
        <topology evidence="1">Single-pass membrane protein</topology>
    </subcellularLocation>
</comment>
<dbReference type="OrthoDB" id="9807354at2"/>
<dbReference type="Gene3D" id="2.40.128.260">
    <property type="entry name" value="Type IV secretion system, VirB10/TraB/TrbI"/>
    <property type="match status" value="2"/>
</dbReference>
<dbReference type="NCBIfam" id="NF038091">
    <property type="entry name" value="T4SS_VirB10"/>
    <property type="match status" value="1"/>
</dbReference>
<dbReference type="EMBL" id="PGTB01000003">
    <property type="protein sequence ID" value="PJE38292.1"/>
    <property type="molecule type" value="Genomic_DNA"/>
</dbReference>
<dbReference type="Pfam" id="PF03743">
    <property type="entry name" value="TrbI"/>
    <property type="match status" value="1"/>
</dbReference>
<evidence type="ECO:0000256" key="1">
    <source>
        <dbReference type="ARBA" id="ARBA00004162"/>
    </source>
</evidence>
<protein>
    <submittedName>
        <fullName evidence="8">Conjugal transfer protein TrbI</fullName>
    </submittedName>
</protein>
<keyword evidence="4" id="KW-0812">Transmembrane</keyword>
<dbReference type="GO" id="GO:0005886">
    <property type="term" value="C:plasma membrane"/>
    <property type="evidence" value="ECO:0007669"/>
    <property type="project" value="UniProtKB-SubCell"/>
</dbReference>
<keyword evidence="3" id="KW-1003">Cell membrane</keyword>
<evidence type="ECO:0000313" key="8">
    <source>
        <dbReference type="EMBL" id="PJE38292.1"/>
    </source>
</evidence>
<evidence type="ECO:0000256" key="3">
    <source>
        <dbReference type="ARBA" id="ARBA00022475"/>
    </source>
</evidence>
<sequence length="388" mass="41406">MTTEEQAPQDGTHEPMDNGIEGERGISSITSAKSAGLNEKNKKFLVAAGLVFLGTMAFLQWPSDEEPAPPEETERQQTTIRPGQNFEPAELPQEQEQQAQPEKAEPEPDAPVGPIERVRREEQLAPSEPSEAEQLYESSKRAPVMAYQGNLTGLAGSAAQAGTDAGANLFGGSTEGAGGKLTGLAAELVTSDRQSEKATVLAHPNLTVTQGTTIPCSLDTAMDSTAPGMVRCTVTDDVYSTTGAVILLDRGTRIVGEYKGGMQRGRKRLFVIWTRAETPNGVIVNLGSPGADALGRTGFDGDIDTQFWTRFGGTMMLSIIDDALIVATTSGDGDDDSNENSRAAARSLAQTELESTIDVPVILRKNQGEEVSVMVARDLDFSDVYRLK</sequence>
<dbReference type="InterPro" id="IPR005498">
    <property type="entry name" value="T4SS_VirB10/TraB/TrbI"/>
</dbReference>
<comment type="similarity">
    <text evidence="2">Belongs to the TrbI/VirB10 family.</text>
</comment>
<dbReference type="Proteomes" id="UP000231553">
    <property type="component" value="Unassembled WGS sequence"/>
</dbReference>
<evidence type="ECO:0000256" key="2">
    <source>
        <dbReference type="ARBA" id="ARBA00010265"/>
    </source>
</evidence>
<name>A0A2M8J682_9RHOB</name>